<keyword evidence="5" id="KW-1185">Reference proteome</keyword>
<dbReference type="InterPro" id="IPR012373">
    <property type="entry name" value="Ferrdict_sens_TM"/>
</dbReference>
<protein>
    <submittedName>
        <fullName evidence="4">FecR family protein</fullName>
    </submittedName>
</protein>
<keyword evidence="1" id="KW-0812">Transmembrane</keyword>
<feature type="transmembrane region" description="Helical" evidence="1">
    <location>
        <begin position="90"/>
        <end position="107"/>
    </location>
</feature>
<feature type="domain" description="Protein FecR C-terminal" evidence="3">
    <location>
        <begin position="322"/>
        <end position="389"/>
    </location>
</feature>
<dbReference type="InterPro" id="IPR032508">
    <property type="entry name" value="FecR_C"/>
</dbReference>
<dbReference type="Proteomes" id="UP000295479">
    <property type="component" value="Unassembled WGS sequence"/>
</dbReference>
<dbReference type="Gene3D" id="2.60.120.1440">
    <property type="match status" value="1"/>
</dbReference>
<sequence>MNENSEIQKLLHKFILNQCTIEETDKVVEYYRENILTSDFPEVEDIKLLIKEIPEMNESTADKIFSNILIKAKEADIIEIVSEKNPFRKYLAIAASILVVLSIGLSYQHGFFSQKKDDIINNSNEITLQLENGEIQVITANKKSTIADSNGNVVGNQNGNKIVYDTETPLKKLVYNTIKIPYGKRFELQLSDGTMVHLNSGTTLKYPVKFIAGENRQVFLDGEAFFDVTKDKTHPFVVNADKLNIRVLGTHFNVSSYPEDNVTDVVLVEGSVGLYAANEKFNADKNTILKPGFKGSFSKSSSQITTKEVVTDVYTSWIKGGLTFRDMSFKEMSKKLERHYNVTIVNQNNKLSTEKFNASFGDEPIAKVLSYFNEIHGINYTLKNNEVLIK</sequence>
<dbReference type="EMBL" id="SMFK01000026">
    <property type="protein sequence ID" value="TDD93548.1"/>
    <property type="molecule type" value="Genomic_DNA"/>
</dbReference>
<accession>A0A4R5C1R8</accession>
<keyword evidence="1" id="KW-1133">Transmembrane helix</keyword>
<keyword evidence="1" id="KW-0472">Membrane</keyword>
<dbReference type="OrthoDB" id="651134at2"/>
<dbReference type="GO" id="GO:0016989">
    <property type="term" value="F:sigma factor antagonist activity"/>
    <property type="evidence" value="ECO:0007669"/>
    <property type="project" value="TreeGrafter"/>
</dbReference>
<evidence type="ECO:0000313" key="4">
    <source>
        <dbReference type="EMBL" id="TDD93548.1"/>
    </source>
</evidence>
<gene>
    <name evidence="4" type="ORF">E0F76_18920</name>
</gene>
<dbReference type="PANTHER" id="PTHR30273">
    <property type="entry name" value="PERIPLASMIC SIGNAL SENSOR AND SIGMA FACTOR ACTIVATOR FECR-RELATED"/>
    <property type="match status" value="1"/>
</dbReference>
<reference evidence="4 5" key="1">
    <citation type="submission" date="2019-03" db="EMBL/GenBank/DDBJ databases">
        <title>Flavobacterium AR-3-4 sp. nov. isolated from arctic soil.</title>
        <authorList>
            <person name="Chaudhary D.K."/>
        </authorList>
    </citation>
    <scope>NUCLEOTIDE SEQUENCE [LARGE SCALE GENOMIC DNA]</scope>
    <source>
        <strain evidence="4 5">AR-3-4</strain>
    </source>
</reference>
<dbReference type="Pfam" id="PF04773">
    <property type="entry name" value="FecR"/>
    <property type="match status" value="1"/>
</dbReference>
<dbReference type="InterPro" id="IPR006860">
    <property type="entry name" value="FecR"/>
</dbReference>
<dbReference type="Gene3D" id="3.55.50.30">
    <property type="match status" value="1"/>
</dbReference>
<dbReference type="RefSeq" id="WP_132010014.1">
    <property type="nucleotide sequence ID" value="NZ_SMFK01000026.1"/>
</dbReference>
<evidence type="ECO:0000259" key="3">
    <source>
        <dbReference type="Pfam" id="PF16344"/>
    </source>
</evidence>
<evidence type="ECO:0000259" key="2">
    <source>
        <dbReference type="Pfam" id="PF04773"/>
    </source>
</evidence>
<comment type="caution">
    <text evidence="4">The sequence shown here is derived from an EMBL/GenBank/DDBJ whole genome shotgun (WGS) entry which is preliminary data.</text>
</comment>
<proteinExistence type="predicted"/>
<organism evidence="4 5">
    <name type="scientific">Flavobacterium cellulosilyticum</name>
    <dbReference type="NCBI Taxonomy" id="2541731"/>
    <lineage>
        <taxon>Bacteria</taxon>
        <taxon>Pseudomonadati</taxon>
        <taxon>Bacteroidota</taxon>
        <taxon>Flavobacteriia</taxon>
        <taxon>Flavobacteriales</taxon>
        <taxon>Flavobacteriaceae</taxon>
        <taxon>Flavobacterium</taxon>
    </lineage>
</organism>
<dbReference type="Pfam" id="PF16344">
    <property type="entry name" value="FecR_C"/>
    <property type="match status" value="1"/>
</dbReference>
<dbReference type="AlphaFoldDB" id="A0A4R5C1R8"/>
<dbReference type="PANTHER" id="PTHR30273:SF2">
    <property type="entry name" value="PROTEIN FECR"/>
    <property type="match status" value="1"/>
</dbReference>
<name>A0A4R5C1R8_9FLAO</name>
<evidence type="ECO:0000313" key="5">
    <source>
        <dbReference type="Proteomes" id="UP000295479"/>
    </source>
</evidence>
<feature type="domain" description="FecR protein" evidence="2">
    <location>
        <begin position="177"/>
        <end position="272"/>
    </location>
</feature>
<evidence type="ECO:0000256" key="1">
    <source>
        <dbReference type="SAM" id="Phobius"/>
    </source>
</evidence>